<organism evidence="5 6">
    <name type="scientific">Chitinophaga tropicalis</name>
    <dbReference type="NCBI Taxonomy" id="2683588"/>
    <lineage>
        <taxon>Bacteria</taxon>
        <taxon>Pseudomonadati</taxon>
        <taxon>Bacteroidota</taxon>
        <taxon>Chitinophagia</taxon>
        <taxon>Chitinophagales</taxon>
        <taxon>Chitinophagaceae</taxon>
        <taxon>Chitinophaga</taxon>
    </lineage>
</organism>
<sequence length="767" mass="84167">MKPTTFFFFRIALLLLMLNGSRDLNAQFIHPGGIHTKADLDRMKEKVAAGVYPWIDGWNLLRRSWKAQKTYVATPYPNVGGQDVRQQAAKDATAAYFNVLEWYISGDTAYANCAVRILNAWSGSVNQVVSGELYQIPICLMVQAGELLRIYPGWSETDFTRFKNMCLNYFYPPCHDFLGKCGAWPSWDGPSTAAILYIGILCDDQAKFDEAVDNYKNGAGGGNLLNNVINPSGQLFEMGRDQPHAELGPQFAAEICQTALNQGVDLFSYADNRLLAGFEYYCKFCLNNPVEWKPYNDCTNNNFYYPAMRLQYRINSSPVYELIYNHYVVKKGLSAPYTRAMINLRGLLGTPNEYLGYCALTYTLSDTTTIFKPQPVPSAPTNLIATQDISKIVLRWTKPGGNVTNGYNVLRSATSGGPYTTIASWRDNTSTEYSDTSVINGTTYYYRVSAANQSGVSANSSEASARSVSTVPKLPSGWAVKDIGNVATTASAVYSDINGKSFILKASGNNFGSNDDSYGYLYRQVTGDFTITMRLSAAELSTATSDRAGLLMRESFNANSAIAAIGLGDGDLRRTWFTTHATGGKTSWISGDSHTWVPVWYRLQRTGNTFTGYQSFDNVTWFTVGSATIAMPESYYVGMYVNSGSATAGITTTVTFDHLTMVIGEDTIAEAPVNPGPAGPVAGVRLLDIYPNPTTGAFTIELQKFKYGKGMINIIDEAGRLVKGVPVTILSERQKIPVNLGGMANGVYFIKLVTSEGILVKSLLLHR</sequence>
<comment type="caution">
    <text evidence="5">The sequence shown here is derived from an EMBL/GenBank/DDBJ whole genome shotgun (WGS) entry which is preliminary data.</text>
</comment>
<evidence type="ECO:0000259" key="4">
    <source>
        <dbReference type="PROSITE" id="PS50853"/>
    </source>
</evidence>
<evidence type="ECO:0000256" key="3">
    <source>
        <dbReference type="SAM" id="SignalP"/>
    </source>
</evidence>
<evidence type="ECO:0000313" key="6">
    <source>
        <dbReference type="Proteomes" id="UP000461730"/>
    </source>
</evidence>
<dbReference type="RefSeq" id="WP_157306225.1">
    <property type="nucleotide sequence ID" value="NZ_WRXN01000004.1"/>
</dbReference>
<feature type="domain" description="Fibronectin type-III" evidence="4">
    <location>
        <begin position="376"/>
        <end position="473"/>
    </location>
</feature>
<feature type="chain" id="PRO_5029509394" evidence="3">
    <location>
        <begin position="27"/>
        <end position="767"/>
    </location>
</feature>
<dbReference type="Gene3D" id="2.60.40.10">
    <property type="entry name" value="Immunoglobulins"/>
    <property type="match status" value="1"/>
</dbReference>
<dbReference type="InterPro" id="IPR008397">
    <property type="entry name" value="Alginate_lyase_dom"/>
</dbReference>
<dbReference type="Gene3D" id="2.60.120.200">
    <property type="match status" value="1"/>
</dbReference>
<dbReference type="SUPFAM" id="SSF49265">
    <property type="entry name" value="Fibronectin type III"/>
    <property type="match status" value="1"/>
</dbReference>
<dbReference type="Gene3D" id="1.50.10.100">
    <property type="entry name" value="Chondroitin AC/alginate lyase"/>
    <property type="match status" value="1"/>
</dbReference>
<feature type="signal peptide" evidence="3">
    <location>
        <begin position="1"/>
        <end position="26"/>
    </location>
</feature>
<dbReference type="InterPro" id="IPR013783">
    <property type="entry name" value="Ig-like_fold"/>
</dbReference>
<dbReference type="SUPFAM" id="SSF49899">
    <property type="entry name" value="Concanavalin A-like lectins/glucanases"/>
    <property type="match status" value="1"/>
</dbReference>
<reference evidence="5 6" key="1">
    <citation type="submission" date="2019-12" db="EMBL/GenBank/DDBJ databases">
        <title>Chitinophaga sp. strain ysch24 (GDMCC 1.1355), whole genome shotgun sequence.</title>
        <authorList>
            <person name="Zhang X."/>
        </authorList>
    </citation>
    <scope>NUCLEOTIDE SEQUENCE [LARGE SCALE GENOMIC DNA]</scope>
    <source>
        <strain evidence="6">ysch24</strain>
    </source>
</reference>
<evidence type="ECO:0000256" key="2">
    <source>
        <dbReference type="ARBA" id="ARBA00023239"/>
    </source>
</evidence>
<dbReference type="PROSITE" id="PS50853">
    <property type="entry name" value="FN3"/>
    <property type="match status" value="1"/>
</dbReference>
<dbReference type="EMBL" id="WRXN01000004">
    <property type="protein sequence ID" value="MVT08801.1"/>
    <property type="molecule type" value="Genomic_DNA"/>
</dbReference>
<dbReference type="InterPro" id="IPR008929">
    <property type="entry name" value="Chondroitin_lyas"/>
</dbReference>
<evidence type="ECO:0000256" key="1">
    <source>
        <dbReference type="ARBA" id="ARBA00022729"/>
    </source>
</evidence>
<proteinExistence type="predicted"/>
<dbReference type="SUPFAM" id="SSF48230">
    <property type="entry name" value="Chondroitin AC/alginate lyase"/>
    <property type="match status" value="1"/>
</dbReference>
<gene>
    <name evidence="5" type="ORF">GO493_11055</name>
</gene>
<accession>A0A7K1U374</accession>
<dbReference type="Proteomes" id="UP000461730">
    <property type="component" value="Unassembled WGS sequence"/>
</dbReference>
<dbReference type="InterPro" id="IPR026444">
    <property type="entry name" value="Secre_tail"/>
</dbReference>
<name>A0A7K1U374_9BACT</name>
<dbReference type="Pfam" id="PF00041">
    <property type="entry name" value="fn3"/>
    <property type="match status" value="1"/>
</dbReference>
<dbReference type="NCBIfam" id="TIGR04183">
    <property type="entry name" value="Por_Secre_tail"/>
    <property type="match status" value="1"/>
</dbReference>
<dbReference type="InterPro" id="IPR013320">
    <property type="entry name" value="ConA-like_dom_sf"/>
</dbReference>
<dbReference type="Pfam" id="PF05426">
    <property type="entry name" value="Alginate_lyase"/>
    <property type="match status" value="1"/>
</dbReference>
<dbReference type="CDD" id="cd00063">
    <property type="entry name" value="FN3"/>
    <property type="match status" value="1"/>
</dbReference>
<dbReference type="SMART" id="SM00060">
    <property type="entry name" value="FN3"/>
    <property type="match status" value="1"/>
</dbReference>
<dbReference type="InterPro" id="IPR036116">
    <property type="entry name" value="FN3_sf"/>
</dbReference>
<dbReference type="GO" id="GO:0016829">
    <property type="term" value="F:lyase activity"/>
    <property type="evidence" value="ECO:0007669"/>
    <property type="project" value="UniProtKB-KW"/>
</dbReference>
<dbReference type="GO" id="GO:0005975">
    <property type="term" value="P:carbohydrate metabolic process"/>
    <property type="evidence" value="ECO:0007669"/>
    <property type="project" value="UniProtKB-ARBA"/>
</dbReference>
<dbReference type="InterPro" id="IPR003961">
    <property type="entry name" value="FN3_dom"/>
</dbReference>
<dbReference type="Pfam" id="PF18962">
    <property type="entry name" value="Por_Secre_tail"/>
    <property type="match status" value="1"/>
</dbReference>
<dbReference type="GO" id="GO:0042597">
    <property type="term" value="C:periplasmic space"/>
    <property type="evidence" value="ECO:0007669"/>
    <property type="project" value="InterPro"/>
</dbReference>
<protein>
    <submittedName>
        <fullName evidence="5">DUF1349 domain-containing protein</fullName>
    </submittedName>
</protein>
<dbReference type="GO" id="GO:0004553">
    <property type="term" value="F:hydrolase activity, hydrolyzing O-glycosyl compounds"/>
    <property type="evidence" value="ECO:0007669"/>
    <property type="project" value="UniProtKB-ARBA"/>
</dbReference>
<keyword evidence="6" id="KW-1185">Reference proteome</keyword>
<keyword evidence="2" id="KW-0456">Lyase</keyword>
<keyword evidence="1 3" id="KW-0732">Signal</keyword>
<evidence type="ECO:0000313" key="5">
    <source>
        <dbReference type="EMBL" id="MVT08801.1"/>
    </source>
</evidence>
<dbReference type="AlphaFoldDB" id="A0A7K1U374"/>